<gene>
    <name evidence="1" type="ordered locus">NT01EI_0644</name>
</gene>
<dbReference type="EMBL" id="CP001600">
    <property type="protein sequence ID" value="ACR67867.1"/>
    <property type="molecule type" value="Genomic_DNA"/>
</dbReference>
<dbReference type="AlphaFoldDB" id="C5B793"/>
<protein>
    <submittedName>
        <fullName evidence="1">Uncharacterized protein</fullName>
    </submittedName>
</protein>
<reference evidence="2" key="1">
    <citation type="submission" date="2009-03" db="EMBL/GenBank/DDBJ databases">
        <title>Complete genome sequence of Edwardsiella ictaluri 93-146.</title>
        <authorList>
            <person name="Williams M.L."/>
            <person name="Gillaspy A.F."/>
            <person name="Dyer D.W."/>
            <person name="Thune R.L."/>
            <person name="Waldbieser G.C."/>
            <person name="Schuster S.C."/>
            <person name="Gipson J."/>
            <person name="Zaitshik J."/>
            <person name="Landry C."/>
            <person name="Lawrence M.L."/>
        </authorList>
    </citation>
    <scope>NUCLEOTIDE SEQUENCE [LARGE SCALE GENOMIC DNA]</scope>
    <source>
        <strain evidence="2">93-146</strain>
    </source>
</reference>
<reference evidence="1 2" key="2">
    <citation type="journal article" date="2012" name="J. Bacteriol.">
        <title>Genome Sequence of Edwardsiella ictaluri 93-146, a Strain Associated with a Natural Channel Catfish Outbreak of Enteric Septicemia of Catfish.</title>
        <authorList>
            <person name="Williams M.L."/>
            <person name="Gillaspy A.F."/>
            <person name="Dyer D.W."/>
            <person name="Thune R.L."/>
            <person name="Waldbieser G.C."/>
            <person name="Schuster S.C."/>
            <person name="Gipson J."/>
            <person name="Zaitshik J."/>
            <person name="Landry C."/>
            <person name="Banes M.M."/>
            <person name="Lawrence M.L."/>
        </authorList>
    </citation>
    <scope>NUCLEOTIDE SEQUENCE [LARGE SCALE GENOMIC DNA]</scope>
    <source>
        <strain evidence="1 2">93-146</strain>
    </source>
</reference>
<name>C5B793_EDWI9</name>
<accession>C5B793</accession>
<dbReference type="HOGENOM" id="CLU_2616372_0_0_6"/>
<sequence>MIPRVPNALLASSNIVNPSTHTAPSGIIINTGVTISYDMPWRQVHAMLLLALPQTKMRQNGVAPVIRQNECKTQVCQL</sequence>
<dbReference type="STRING" id="67780.B6E78_13905"/>
<dbReference type="GeneID" id="69537717"/>
<dbReference type="Proteomes" id="UP000001485">
    <property type="component" value="Chromosome"/>
</dbReference>
<dbReference type="OrthoDB" id="9780668at2"/>
<evidence type="ECO:0000313" key="2">
    <source>
        <dbReference type="Proteomes" id="UP000001485"/>
    </source>
</evidence>
<dbReference type="KEGG" id="eic:NT01EI_0644"/>
<proteinExistence type="predicted"/>
<organism evidence="1 2">
    <name type="scientific">Edwardsiella ictaluri (strain 93-146)</name>
    <dbReference type="NCBI Taxonomy" id="634503"/>
    <lineage>
        <taxon>Bacteria</taxon>
        <taxon>Pseudomonadati</taxon>
        <taxon>Pseudomonadota</taxon>
        <taxon>Gammaproteobacteria</taxon>
        <taxon>Enterobacterales</taxon>
        <taxon>Hafniaceae</taxon>
        <taxon>Edwardsiella</taxon>
    </lineage>
</organism>
<evidence type="ECO:0000313" key="1">
    <source>
        <dbReference type="EMBL" id="ACR67867.1"/>
    </source>
</evidence>
<dbReference type="RefSeq" id="WP_015870062.1">
    <property type="nucleotide sequence ID" value="NC_012779.2"/>
</dbReference>